<proteinExistence type="predicted"/>
<feature type="non-terminal residue" evidence="1">
    <location>
        <position position="1"/>
    </location>
</feature>
<dbReference type="AlphaFoldDB" id="A0A382KFH2"/>
<sequence>RLPNRSISNEDREIIKAAMKYAQLI</sequence>
<protein>
    <submittedName>
        <fullName evidence="1">Uncharacterized protein</fullName>
    </submittedName>
</protein>
<organism evidence="1">
    <name type="scientific">marine metagenome</name>
    <dbReference type="NCBI Taxonomy" id="408172"/>
    <lineage>
        <taxon>unclassified sequences</taxon>
        <taxon>metagenomes</taxon>
        <taxon>ecological metagenomes</taxon>
    </lineage>
</organism>
<accession>A0A382KFH2</accession>
<gene>
    <name evidence="1" type="ORF">METZ01_LOCUS275823</name>
</gene>
<name>A0A382KFH2_9ZZZZ</name>
<dbReference type="EMBL" id="UINC01080227">
    <property type="protein sequence ID" value="SVC22969.1"/>
    <property type="molecule type" value="Genomic_DNA"/>
</dbReference>
<evidence type="ECO:0000313" key="1">
    <source>
        <dbReference type="EMBL" id="SVC22969.1"/>
    </source>
</evidence>
<reference evidence="1" key="1">
    <citation type="submission" date="2018-05" db="EMBL/GenBank/DDBJ databases">
        <authorList>
            <person name="Lanie J.A."/>
            <person name="Ng W.-L."/>
            <person name="Kazmierczak K.M."/>
            <person name="Andrzejewski T.M."/>
            <person name="Davidsen T.M."/>
            <person name="Wayne K.J."/>
            <person name="Tettelin H."/>
            <person name="Glass J.I."/>
            <person name="Rusch D."/>
            <person name="Podicherti R."/>
            <person name="Tsui H.-C.T."/>
            <person name="Winkler M.E."/>
        </authorList>
    </citation>
    <scope>NUCLEOTIDE SEQUENCE</scope>
</reference>